<feature type="domain" description="DUF985" evidence="1">
    <location>
        <begin position="6"/>
        <end position="138"/>
    </location>
</feature>
<evidence type="ECO:0000313" key="2">
    <source>
        <dbReference type="EMBL" id="GFZ98344.1"/>
    </source>
</evidence>
<name>A0ABQ1F3M8_9SPHN</name>
<dbReference type="InterPro" id="IPR014710">
    <property type="entry name" value="RmlC-like_jellyroll"/>
</dbReference>
<dbReference type="CDD" id="cd06121">
    <property type="entry name" value="cupin_YML079wp"/>
    <property type="match status" value="1"/>
</dbReference>
<dbReference type="RefSeq" id="WP_188641026.1">
    <property type="nucleotide sequence ID" value="NZ_BMID01000001.1"/>
</dbReference>
<dbReference type="PANTHER" id="PTHR33387:SF3">
    <property type="entry name" value="DUF985 DOMAIN-CONTAINING PROTEIN"/>
    <property type="match status" value="1"/>
</dbReference>
<dbReference type="Pfam" id="PF06172">
    <property type="entry name" value="Cupin_5"/>
    <property type="match status" value="1"/>
</dbReference>
<protein>
    <submittedName>
        <fullName evidence="2">Cupin</fullName>
    </submittedName>
</protein>
<keyword evidence="3" id="KW-1185">Reference proteome</keyword>
<dbReference type="Proteomes" id="UP000603317">
    <property type="component" value="Unassembled WGS sequence"/>
</dbReference>
<dbReference type="InterPro" id="IPR009327">
    <property type="entry name" value="Cupin_DUF985"/>
</dbReference>
<proteinExistence type="predicted"/>
<organism evidence="2 3">
    <name type="scientific">Blastomonas marina</name>
    <dbReference type="NCBI Taxonomy" id="1867408"/>
    <lineage>
        <taxon>Bacteria</taxon>
        <taxon>Pseudomonadati</taxon>
        <taxon>Pseudomonadota</taxon>
        <taxon>Alphaproteobacteria</taxon>
        <taxon>Sphingomonadales</taxon>
        <taxon>Sphingomonadaceae</taxon>
        <taxon>Blastomonas</taxon>
    </lineage>
</organism>
<dbReference type="Gene3D" id="2.60.120.10">
    <property type="entry name" value="Jelly Rolls"/>
    <property type="match status" value="1"/>
</dbReference>
<dbReference type="SUPFAM" id="SSF51182">
    <property type="entry name" value="RmlC-like cupins"/>
    <property type="match status" value="1"/>
</dbReference>
<comment type="caution">
    <text evidence="2">The sequence shown here is derived from an EMBL/GenBank/DDBJ whole genome shotgun (WGS) entry which is preliminary data.</text>
</comment>
<dbReference type="InterPro" id="IPR039935">
    <property type="entry name" value="YML079W-like"/>
</dbReference>
<dbReference type="PANTHER" id="PTHR33387">
    <property type="entry name" value="RMLC-LIKE JELLY ROLL FOLD PROTEIN"/>
    <property type="match status" value="1"/>
</dbReference>
<reference evidence="3" key="1">
    <citation type="journal article" date="2019" name="Int. J. Syst. Evol. Microbiol.">
        <title>The Global Catalogue of Microorganisms (GCM) 10K type strain sequencing project: providing services to taxonomists for standard genome sequencing and annotation.</title>
        <authorList>
            <consortium name="The Broad Institute Genomics Platform"/>
            <consortium name="The Broad Institute Genome Sequencing Center for Infectious Disease"/>
            <person name="Wu L."/>
            <person name="Ma J."/>
        </authorList>
    </citation>
    <scope>NUCLEOTIDE SEQUENCE [LARGE SCALE GENOMIC DNA]</scope>
    <source>
        <strain evidence="3">CGMCC 1.15297</strain>
    </source>
</reference>
<evidence type="ECO:0000259" key="1">
    <source>
        <dbReference type="Pfam" id="PF06172"/>
    </source>
</evidence>
<dbReference type="EMBL" id="BMID01000001">
    <property type="protein sequence ID" value="GFZ98344.1"/>
    <property type="molecule type" value="Genomic_DNA"/>
</dbReference>
<dbReference type="InterPro" id="IPR011051">
    <property type="entry name" value="RmlC_Cupin_sf"/>
</dbReference>
<gene>
    <name evidence="2" type="ORF">GCM10010923_03100</name>
</gene>
<evidence type="ECO:0000313" key="3">
    <source>
        <dbReference type="Proteomes" id="UP000603317"/>
    </source>
</evidence>
<sequence length="149" mass="15898">MANAGDLIERLSLQPHPEGGWYRETWRAPADHGARAGSTAIHFLLEAGQASHWHRVDATEIWLWHAGDPLELSVATTDSGPTTQHRLGPDILAGDQVQHVIPSGHWQAARSAADGAHGYVLVSCVVAPGFEFDGFELAPPGWAPGESAA</sequence>
<accession>A0ABQ1F3M8</accession>